<dbReference type="RefSeq" id="WP_133335863.1">
    <property type="nucleotide sequence ID" value="NZ_JAVGVR010000001.1"/>
</dbReference>
<accession>A0A4R5VR73</accession>
<dbReference type="Pfam" id="PF17313">
    <property type="entry name" value="DUF5359"/>
    <property type="match status" value="1"/>
</dbReference>
<keyword evidence="1" id="KW-0472">Membrane</keyword>
<dbReference type="Proteomes" id="UP000295132">
    <property type="component" value="Unassembled WGS sequence"/>
</dbReference>
<feature type="transmembrane region" description="Helical" evidence="1">
    <location>
        <begin position="7"/>
        <end position="26"/>
    </location>
</feature>
<keyword evidence="1" id="KW-0812">Transmembrane</keyword>
<evidence type="ECO:0000313" key="5">
    <source>
        <dbReference type="Proteomes" id="UP001178888"/>
    </source>
</evidence>
<organism evidence="3 4">
    <name type="scientific">Bacillus salipaludis</name>
    <dbReference type="NCBI Taxonomy" id="2547811"/>
    <lineage>
        <taxon>Bacteria</taxon>
        <taxon>Bacillati</taxon>
        <taxon>Bacillota</taxon>
        <taxon>Bacilli</taxon>
        <taxon>Bacillales</taxon>
        <taxon>Bacillaceae</taxon>
        <taxon>Bacillus</taxon>
    </lineage>
</organism>
<evidence type="ECO:0000313" key="4">
    <source>
        <dbReference type="Proteomes" id="UP000295132"/>
    </source>
</evidence>
<dbReference type="EMBL" id="SMYO01000007">
    <property type="protein sequence ID" value="TDK60241.1"/>
    <property type="molecule type" value="Genomic_DNA"/>
</dbReference>
<reference evidence="2" key="2">
    <citation type="submission" date="2023-08" db="EMBL/GenBank/DDBJ databases">
        <title>Nitrogen cycling bacteria in agricultural field soils.</title>
        <authorList>
            <person name="Jang J."/>
        </authorList>
    </citation>
    <scope>NUCLEOTIDE SEQUENCE</scope>
    <source>
        <strain evidence="2">PS3-36</strain>
    </source>
</reference>
<keyword evidence="1" id="KW-1133">Transmembrane helix</keyword>
<name>A0A4R5VR73_9BACI</name>
<dbReference type="Proteomes" id="UP001178888">
    <property type="component" value="Unassembled WGS sequence"/>
</dbReference>
<dbReference type="AlphaFoldDB" id="A0A4R5VR73"/>
<evidence type="ECO:0000256" key="1">
    <source>
        <dbReference type="SAM" id="Phobius"/>
    </source>
</evidence>
<protein>
    <submittedName>
        <fullName evidence="2">YpfB family protein</fullName>
    </submittedName>
</protein>
<keyword evidence="5" id="KW-1185">Reference proteome</keyword>
<reference evidence="3 4" key="1">
    <citation type="submission" date="2019-03" db="EMBL/GenBank/DDBJ databases">
        <title>Bacillus niacini sp. nov. a Nicotinate-Metabolizing Mesophile Isolated from Soil.</title>
        <authorList>
            <person name="Zhang G."/>
        </authorList>
    </citation>
    <scope>NUCLEOTIDE SEQUENCE [LARGE SCALE GENOMIC DNA]</scope>
    <source>
        <strain evidence="3 4">WN066</strain>
    </source>
</reference>
<dbReference type="EMBL" id="JAVGVR010000001">
    <property type="protein sequence ID" value="MDQ6599485.1"/>
    <property type="molecule type" value="Genomic_DNA"/>
</dbReference>
<comment type="caution">
    <text evidence="3">The sequence shown here is derived from an EMBL/GenBank/DDBJ whole genome shotgun (WGS) entry which is preliminary data.</text>
</comment>
<gene>
    <name evidence="3" type="ORF">E2K98_16160</name>
    <name evidence="2" type="ORF">RCG21_24635</name>
</gene>
<dbReference type="InterPro" id="IPR035281">
    <property type="entry name" value="DUF5359"/>
</dbReference>
<sequence length="59" mass="6830">MKVLERVLIKMVIIQFVFLILTQILLHQHGIFPELTQLTKYEGVSENSFTEIIQTLSGK</sequence>
<evidence type="ECO:0000313" key="3">
    <source>
        <dbReference type="EMBL" id="TDK60241.1"/>
    </source>
</evidence>
<evidence type="ECO:0000313" key="2">
    <source>
        <dbReference type="EMBL" id="MDQ6599485.1"/>
    </source>
</evidence>
<proteinExistence type="predicted"/>